<dbReference type="Proteomes" id="UP000189703">
    <property type="component" value="Unplaced"/>
</dbReference>
<organism evidence="6 7">
    <name type="scientific">Nelumbo nucifera</name>
    <name type="common">Sacred lotus</name>
    <dbReference type="NCBI Taxonomy" id="4432"/>
    <lineage>
        <taxon>Eukaryota</taxon>
        <taxon>Viridiplantae</taxon>
        <taxon>Streptophyta</taxon>
        <taxon>Embryophyta</taxon>
        <taxon>Tracheophyta</taxon>
        <taxon>Spermatophyta</taxon>
        <taxon>Magnoliopsida</taxon>
        <taxon>Proteales</taxon>
        <taxon>Nelumbonaceae</taxon>
        <taxon>Nelumbo</taxon>
    </lineage>
</organism>
<dbReference type="InterPro" id="IPR027356">
    <property type="entry name" value="NPH3_dom"/>
</dbReference>
<feature type="transmembrane region" description="Helical" evidence="4">
    <location>
        <begin position="12"/>
        <end position="37"/>
    </location>
</feature>
<dbReference type="PROSITE" id="PS51649">
    <property type="entry name" value="NPH3"/>
    <property type="match status" value="1"/>
</dbReference>
<dbReference type="OMA" id="FAGLDNE"/>
<name>A0A1U7ZPC8_NELNU</name>
<dbReference type="RefSeq" id="XP_010249954.1">
    <property type="nucleotide sequence ID" value="XM_010251652.2"/>
</dbReference>
<dbReference type="OrthoDB" id="680561at2759"/>
<dbReference type="GeneID" id="104592331"/>
<dbReference type="InParanoid" id="A0A1U7ZPC8"/>
<evidence type="ECO:0000256" key="3">
    <source>
        <dbReference type="SAM" id="Coils"/>
    </source>
</evidence>
<dbReference type="InterPro" id="IPR043454">
    <property type="entry name" value="NPH3/RPT2-like"/>
</dbReference>
<reference evidence="7" key="1">
    <citation type="submission" date="2025-08" db="UniProtKB">
        <authorList>
            <consortium name="RefSeq"/>
        </authorList>
    </citation>
    <scope>IDENTIFICATION</scope>
</reference>
<keyword evidence="4" id="KW-0812">Transmembrane</keyword>
<dbReference type="UniPathway" id="UPA00143"/>
<proteinExistence type="inferred from homology"/>
<evidence type="ECO:0000256" key="4">
    <source>
        <dbReference type="SAM" id="Phobius"/>
    </source>
</evidence>
<feature type="coiled-coil region" evidence="3">
    <location>
        <begin position="395"/>
        <end position="429"/>
    </location>
</feature>
<dbReference type="Pfam" id="PF03000">
    <property type="entry name" value="NPH3"/>
    <property type="match status" value="1"/>
</dbReference>
<keyword evidence="1" id="KW-0833">Ubl conjugation pathway</keyword>
<dbReference type="eggNOG" id="ENOG502QR49">
    <property type="taxonomic scope" value="Eukaryota"/>
</dbReference>
<dbReference type="FunCoup" id="A0A1U7ZPC8">
    <property type="interactions" value="1273"/>
</dbReference>
<dbReference type="PANTHER" id="PTHR32370">
    <property type="entry name" value="OS12G0117600 PROTEIN"/>
    <property type="match status" value="1"/>
</dbReference>
<dbReference type="KEGG" id="nnu:104592331"/>
<protein>
    <submittedName>
        <fullName evidence="7">Coleoptile phototropism protein 1-like</fullName>
    </submittedName>
</protein>
<feature type="domain" description="NPH3" evidence="5">
    <location>
        <begin position="90"/>
        <end position="362"/>
    </location>
</feature>
<evidence type="ECO:0000259" key="5">
    <source>
        <dbReference type="PROSITE" id="PS51649"/>
    </source>
</evidence>
<sequence>MTWWIYRIFQSFRLMSLWCVFSGTLPFSTLLIVYNVIWVPSEGPLRSQALKALLLVLWVLSLSLSTRMNKLTLPDSDAMTSKPTTQLGAECWFDDACILDMDYFVKTLSSIKAKGVRPDLIGSIIAHHASKWLPDLSGDAVNRVLTHLEESPGSVTSLWMKKRFFIETLVGILPPEKDSVPCNFLLRLLRTGNMVGVEPAYRAELEKRIACQLDQASLKEIMIPAFSHTCGTLLDVELVLRVVKRFINLDHTAKSGAALSKVAKLVDSYLAEASLDANLTLPHFVALAGAFPSHARAMDDGLYRAIDTYLKAHPGLSKQERKSLCGLIDSRKLSAEASLHAAHNERLPVRAVIQVLFSKHVNLNNQLDWSGSLSESRSPNPVAEPPVRCMSKREMTIQQSEIKRLREDVLRLQRQCNSMQSQIDRLMEKKKSFFKWRKLGGPLFKPLSVGDRVEEAEGEHLGFGRQTPMDMKTKLVQGRTPPKWRKSMS</sequence>
<keyword evidence="6" id="KW-1185">Reference proteome</keyword>
<evidence type="ECO:0000256" key="1">
    <source>
        <dbReference type="ARBA" id="ARBA00022786"/>
    </source>
</evidence>
<evidence type="ECO:0000313" key="7">
    <source>
        <dbReference type="RefSeq" id="XP_010249954.1"/>
    </source>
</evidence>
<keyword evidence="4" id="KW-0472">Membrane</keyword>
<keyword evidence="4" id="KW-1133">Transmembrane helix</keyword>
<comment type="similarity">
    <text evidence="2">Belongs to the NPH3 family.</text>
</comment>
<accession>A0A1U7ZPC8</accession>
<evidence type="ECO:0000256" key="2">
    <source>
        <dbReference type="PROSITE-ProRule" id="PRU00982"/>
    </source>
</evidence>
<dbReference type="AlphaFoldDB" id="A0A1U7ZPC8"/>
<evidence type="ECO:0000313" key="6">
    <source>
        <dbReference type="Proteomes" id="UP000189703"/>
    </source>
</evidence>
<gene>
    <name evidence="7" type="primary">LOC104592331</name>
</gene>
<keyword evidence="3" id="KW-0175">Coiled coil</keyword>
<dbReference type="GO" id="GO:0016567">
    <property type="term" value="P:protein ubiquitination"/>
    <property type="evidence" value="ECO:0007669"/>
    <property type="project" value="UniProtKB-UniPathway"/>
</dbReference>